<gene>
    <name evidence="2" type="ORF">C4B68_24395</name>
</gene>
<sequence length="83" mass="8468">MTMRITAPVAGYSGDGPGGIQFLDGIAETDDIAVIGYCQGAGYDLDPLDDTAPPDPEPEPDPAPNAPQAKPAGRSASRRKGDA</sequence>
<name>A0ABN5I5T2_9ACTN</name>
<dbReference type="Proteomes" id="UP000238413">
    <property type="component" value="Chromosome"/>
</dbReference>
<accession>A0ABN5I5T2</accession>
<dbReference type="EMBL" id="CP026652">
    <property type="protein sequence ID" value="AVH58386.1"/>
    <property type="molecule type" value="Genomic_DNA"/>
</dbReference>
<protein>
    <submittedName>
        <fullName evidence="2">Uncharacterized protein</fullName>
    </submittedName>
</protein>
<feature type="region of interest" description="Disordered" evidence="1">
    <location>
        <begin position="43"/>
        <end position="83"/>
    </location>
</feature>
<proteinExistence type="predicted"/>
<evidence type="ECO:0000313" key="2">
    <source>
        <dbReference type="EMBL" id="AVH58386.1"/>
    </source>
</evidence>
<evidence type="ECO:0000313" key="3">
    <source>
        <dbReference type="Proteomes" id="UP000238413"/>
    </source>
</evidence>
<organism evidence="2 3">
    <name type="scientific">Streptomyces dengpaensis</name>
    <dbReference type="NCBI Taxonomy" id="2049881"/>
    <lineage>
        <taxon>Bacteria</taxon>
        <taxon>Bacillati</taxon>
        <taxon>Actinomycetota</taxon>
        <taxon>Actinomycetes</taxon>
        <taxon>Kitasatosporales</taxon>
        <taxon>Streptomycetaceae</taxon>
        <taxon>Streptomyces</taxon>
    </lineage>
</organism>
<reference evidence="2 3" key="1">
    <citation type="submission" date="2018-02" db="EMBL/GenBank/DDBJ databases">
        <title>Complete genome sequence of Streptomyces dengpaensis, the producer of angucyclines.</title>
        <authorList>
            <person name="Yumei L."/>
        </authorList>
    </citation>
    <scope>NUCLEOTIDE SEQUENCE [LARGE SCALE GENOMIC DNA]</scope>
    <source>
        <strain evidence="2 3">XZHG99</strain>
    </source>
</reference>
<dbReference type="RefSeq" id="WP_099504305.1">
    <property type="nucleotide sequence ID" value="NZ_CP026652.1"/>
</dbReference>
<keyword evidence="3" id="KW-1185">Reference proteome</keyword>
<evidence type="ECO:0000256" key="1">
    <source>
        <dbReference type="SAM" id="MobiDB-lite"/>
    </source>
</evidence>